<dbReference type="Pfam" id="PF12796">
    <property type="entry name" value="Ank_2"/>
    <property type="match status" value="3"/>
</dbReference>
<sequence length="400" mass="45656">MANEESISSEDTGYNSLSESSSSVDYSGKFLDAIRDWNIDEIKEIVQEANSKGCPINRKRCIVHDVIEEYCSLRINSQNEKWEDFQTILSILIENNFNMIERGTKAHVTPLHRTCEYNNQERLIRYLIKAGCPVDIQDSGGRTPLHIASERGHLSNVEKLIECGANVNIIDSSLNSPLHYAARARTGDITQYLINKGAKIEVENISKRTPLHEAADYGRFSSARDILRNVEELDSDYVNREDRLGFTALHIAAKRDMTTKCVETLITFGADLDLQNNLDGETPLHIAIKYEFIETIILLLKKGADIHIKNNIGYAPIHAIIDKNILEVRLWDELMERDIQTRLEGIDGKTIAKMVENRFDIAHRVITAKENETYKRKMSRRTSSAYDFVTLVKKIDRLEK</sequence>
<protein>
    <submittedName>
        <fullName evidence="5">DgyrCDS4426</fullName>
    </submittedName>
</protein>
<dbReference type="PRINTS" id="PR01415">
    <property type="entry name" value="ANKYRIN"/>
</dbReference>
<dbReference type="SMART" id="SM00248">
    <property type="entry name" value="ANK"/>
    <property type="match status" value="6"/>
</dbReference>
<feature type="repeat" description="ANK" evidence="3">
    <location>
        <begin position="140"/>
        <end position="172"/>
    </location>
</feature>
<dbReference type="Proteomes" id="UP000549394">
    <property type="component" value="Unassembled WGS sequence"/>
</dbReference>
<evidence type="ECO:0000256" key="2">
    <source>
        <dbReference type="ARBA" id="ARBA00023043"/>
    </source>
</evidence>
<proteinExistence type="predicted"/>
<dbReference type="PANTHER" id="PTHR24180:SF45">
    <property type="entry name" value="POLY [ADP-RIBOSE] POLYMERASE TANKYRASE"/>
    <property type="match status" value="1"/>
</dbReference>
<organism evidence="5 6">
    <name type="scientific">Dimorphilus gyrociliatus</name>
    <dbReference type="NCBI Taxonomy" id="2664684"/>
    <lineage>
        <taxon>Eukaryota</taxon>
        <taxon>Metazoa</taxon>
        <taxon>Spiralia</taxon>
        <taxon>Lophotrochozoa</taxon>
        <taxon>Annelida</taxon>
        <taxon>Polychaeta</taxon>
        <taxon>Polychaeta incertae sedis</taxon>
        <taxon>Dinophilidae</taxon>
        <taxon>Dimorphilus</taxon>
    </lineage>
</organism>
<evidence type="ECO:0000313" key="6">
    <source>
        <dbReference type="Proteomes" id="UP000549394"/>
    </source>
</evidence>
<feature type="compositionally biased region" description="Polar residues" evidence="4">
    <location>
        <begin position="1"/>
        <end position="15"/>
    </location>
</feature>
<keyword evidence="6" id="KW-1185">Reference proteome</keyword>
<evidence type="ECO:0000256" key="1">
    <source>
        <dbReference type="ARBA" id="ARBA00022737"/>
    </source>
</evidence>
<evidence type="ECO:0000313" key="5">
    <source>
        <dbReference type="EMBL" id="CAD5115454.1"/>
    </source>
</evidence>
<dbReference type="SUPFAM" id="SSF48403">
    <property type="entry name" value="Ankyrin repeat"/>
    <property type="match status" value="1"/>
</dbReference>
<dbReference type="PANTHER" id="PTHR24180">
    <property type="entry name" value="CYCLIN-DEPENDENT KINASE INHIBITOR 2C-RELATED"/>
    <property type="match status" value="1"/>
</dbReference>
<dbReference type="Gene3D" id="1.25.40.20">
    <property type="entry name" value="Ankyrin repeat-containing domain"/>
    <property type="match status" value="2"/>
</dbReference>
<feature type="repeat" description="ANK" evidence="3">
    <location>
        <begin position="173"/>
        <end position="205"/>
    </location>
</feature>
<feature type="repeat" description="ANK" evidence="3">
    <location>
        <begin position="106"/>
        <end position="139"/>
    </location>
</feature>
<dbReference type="PROSITE" id="PS50088">
    <property type="entry name" value="ANK_REPEAT"/>
    <property type="match status" value="5"/>
</dbReference>
<name>A0A7I8VIF7_9ANNE</name>
<dbReference type="InterPro" id="IPR002110">
    <property type="entry name" value="Ankyrin_rpt"/>
</dbReference>
<dbReference type="EMBL" id="CAJFCJ010000006">
    <property type="protein sequence ID" value="CAD5115454.1"/>
    <property type="molecule type" value="Genomic_DNA"/>
</dbReference>
<reference evidence="5 6" key="1">
    <citation type="submission" date="2020-08" db="EMBL/GenBank/DDBJ databases">
        <authorList>
            <person name="Hejnol A."/>
        </authorList>
    </citation>
    <scope>NUCLEOTIDE SEQUENCE [LARGE SCALE GENOMIC DNA]</scope>
</reference>
<feature type="repeat" description="ANK" evidence="3">
    <location>
        <begin position="279"/>
        <end position="311"/>
    </location>
</feature>
<evidence type="ECO:0000256" key="3">
    <source>
        <dbReference type="PROSITE-ProRule" id="PRU00023"/>
    </source>
</evidence>
<accession>A0A7I8VIF7</accession>
<feature type="region of interest" description="Disordered" evidence="4">
    <location>
        <begin position="1"/>
        <end position="24"/>
    </location>
</feature>
<dbReference type="AlphaFoldDB" id="A0A7I8VIF7"/>
<dbReference type="InterPro" id="IPR051637">
    <property type="entry name" value="Ank_repeat_dom-contain_49"/>
</dbReference>
<evidence type="ECO:0000256" key="4">
    <source>
        <dbReference type="SAM" id="MobiDB-lite"/>
    </source>
</evidence>
<dbReference type="InterPro" id="IPR036770">
    <property type="entry name" value="Ankyrin_rpt-contain_sf"/>
</dbReference>
<feature type="repeat" description="ANK" evidence="3">
    <location>
        <begin position="244"/>
        <end position="277"/>
    </location>
</feature>
<keyword evidence="2 3" id="KW-0040">ANK repeat</keyword>
<keyword evidence="1" id="KW-0677">Repeat</keyword>
<comment type="caution">
    <text evidence="5">The sequence shown here is derived from an EMBL/GenBank/DDBJ whole genome shotgun (WGS) entry which is preliminary data.</text>
</comment>
<dbReference type="PROSITE" id="PS50297">
    <property type="entry name" value="ANK_REP_REGION"/>
    <property type="match status" value="5"/>
</dbReference>
<gene>
    <name evidence="5" type="ORF">DGYR_LOCUS4195</name>
</gene>
<dbReference type="OrthoDB" id="10258888at2759"/>